<dbReference type="CDD" id="cd00082">
    <property type="entry name" value="HisKA"/>
    <property type="match status" value="1"/>
</dbReference>
<keyword evidence="9 18" id="KW-0418">Kinase</keyword>
<evidence type="ECO:0000256" key="7">
    <source>
        <dbReference type="ARBA" id="ARBA00022692"/>
    </source>
</evidence>
<comment type="catalytic activity">
    <reaction evidence="1">
        <text>ATP + protein L-histidine = ADP + protein N-phospho-L-histidine.</text>
        <dbReference type="EC" id="2.7.13.3"/>
    </reaction>
</comment>
<evidence type="ECO:0000256" key="8">
    <source>
        <dbReference type="ARBA" id="ARBA00022741"/>
    </source>
</evidence>
<evidence type="ECO:0000256" key="6">
    <source>
        <dbReference type="ARBA" id="ARBA00022679"/>
    </source>
</evidence>
<dbReference type="Pfam" id="PF00672">
    <property type="entry name" value="HAMP"/>
    <property type="match status" value="1"/>
</dbReference>
<evidence type="ECO:0000256" key="3">
    <source>
        <dbReference type="ARBA" id="ARBA00012438"/>
    </source>
</evidence>
<sequence>MRIKYFYQQLFSHIGVLIIAFLVLSLLFTHYVENLVYQSKTDELLEYGENILSDLEWSNPREADSVINQYARVLFGRDIQFSVFAVNGRNVTLMNPIDWRGPAIVLKENDWQKLRFGEPVVIKSDLKRYNQNVSIVTVPYNAGGEFIGGVLLISPVKGPREMISGINEYLLFTVLISLGVSFLLSWLLSRIHVIRIKRIQKAASVVASGDYTVHVPSSNFDEIGELSSDFNQMVNKINQSMEEIENLENRRRQFMADVSHEMRTPLTTISGVIEGLRNNMIPEAEKEKGIDLVSKETKRLIRLVNENLDYEKIRSNQVVLQKEDIHLSEAFEIIKDQLDMQAVGRGNEIIICVDDETMIYADYDRLLQILINITKNSIQFTEGGTISLKGYTEDGNTVIEIVDTGIGIEPEEVEKIWRRFYKADLSRTGNPFGAFGLGLSIVKQLVQLHDGKISVSSEKGKGTKFTILIPNHAN</sequence>
<evidence type="ECO:0000259" key="16">
    <source>
        <dbReference type="PROSITE" id="PS50109"/>
    </source>
</evidence>
<dbReference type="Pfam" id="PF02518">
    <property type="entry name" value="HATPase_c"/>
    <property type="match status" value="1"/>
</dbReference>
<dbReference type="InterPro" id="IPR003594">
    <property type="entry name" value="HATPase_dom"/>
</dbReference>
<dbReference type="SMART" id="SM00304">
    <property type="entry name" value="HAMP"/>
    <property type="match status" value="1"/>
</dbReference>
<dbReference type="Gene3D" id="6.10.340.10">
    <property type="match status" value="1"/>
</dbReference>
<feature type="coiled-coil region" evidence="14">
    <location>
        <begin position="230"/>
        <end position="257"/>
    </location>
</feature>
<keyword evidence="13 15" id="KW-0472">Membrane</keyword>
<dbReference type="Gene3D" id="1.10.287.130">
    <property type="match status" value="1"/>
</dbReference>
<dbReference type="FunFam" id="3.30.565.10:FF:000006">
    <property type="entry name" value="Sensor histidine kinase WalK"/>
    <property type="match status" value="1"/>
</dbReference>
<keyword evidence="7 15" id="KW-0812">Transmembrane</keyword>
<keyword evidence="10" id="KW-0067">ATP-binding</keyword>
<dbReference type="SMART" id="SM00387">
    <property type="entry name" value="HATPase_c"/>
    <property type="match status" value="1"/>
</dbReference>
<feature type="domain" description="Histidine kinase" evidence="16">
    <location>
        <begin position="257"/>
        <end position="473"/>
    </location>
</feature>
<dbReference type="Pfam" id="PF00512">
    <property type="entry name" value="HisKA"/>
    <property type="match status" value="1"/>
</dbReference>
<keyword evidence="6" id="KW-0808">Transferase</keyword>
<dbReference type="EMBL" id="QWEG01000002">
    <property type="protein sequence ID" value="RHW42564.1"/>
    <property type="molecule type" value="Genomic_DNA"/>
</dbReference>
<evidence type="ECO:0000313" key="18">
    <source>
        <dbReference type="EMBL" id="RHW42564.1"/>
    </source>
</evidence>
<dbReference type="InterPro" id="IPR004358">
    <property type="entry name" value="Sig_transdc_His_kin-like_C"/>
</dbReference>
<dbReference type="GO" id="GO:0005886">
    <property type="term" value="C:plasma membrane"/>
    <property type="evidence" value="ECO:0007669"/>
    <property type="project" value="UniProtKB-SubCell"/>
</dbReference>
<dbReference type="InterPro" id="IPR036890">
    <property type="entry name" value="HATPase_C_sf"/>
</dbReference>
<dbReference type="InterPro" id="IPR050398">
    <property type="entry name" value="HssS/ArlS-like"/>
</dbReference>
<evidence type="ECO:0000256" key="11">
    <source>
        <dbReference type="ARBA" id="ARBA00022989"/>
    </source>
</evidence>
<evidence type="ECO:0000256" key="12">
    <source>
        <dbReference type="ARBA" id="ARBA00023012"/>
    </source>
</evidence>
<dbReference type="InterPro" id="IPR036097">
    <property type="entry name" value="HisK_dim/P_sf"/>
</dbReference>
<keyword evidence="11 15" id="KW-1133">Transmembrane helix</keyword>
<evidence type="ECO:0000256" key="5">
    <source>
        <dbReference type="ARBA" id="ARBA00022553"/>
    </source>
</evidence>
<evidence type="ECO:0000256" key="13">
    <source>
        <dbReference type="ARBA" id="ARBA00023136"/>
    </source>
</evidence>
<dbReference type="SMART" id="SM00388">
    <property type="entry name" value="HisKA"/>
    <property type="match status" value="1"/>
</dbReference>
<keyword evidence="4" id="KW-1003">Cell membrane</keyword>
<name>A0A417YXY1_9BACI</name>
<dbReference type="GO" id="GO:0005524">
    <property type="term" value="F:ATP binding"/>
    <property type="evidence" value="ECO:0007669"/>
    <property type="project" value="UniProtKB-KW"/>
</dbReference>
<accession>A0A417YXY1</accession>
<evidence type="ECO:0000256" key="14">
    <source>
        <dbReference type="SAM" id="Coils"/>
    </source>
</evidence>
<proteinExistence type="predicted"/>
<reference evidence="18 19" key="1">
    <citation type="journal article" date="2017" name="Int. J. Syst. Evol. Microbiol.">
        <title>Bacillus notoginsengisoli sp. nov., a novel bacterium isolated from the rhizosphere of Panax notoginseng.</title>
        <authorList>
            <person name="Zhang M.Y."/>
            <person name="Cheng J."/>
            <person name="Cai Y."/>
            <person name="Zhang T.Y."/>
            <person name="Wu Y.Y."/>
            <person name="Manikprabhu D."/>
            <person name="Li W.J."/>
            <person name="Zhang Y.X."/>
        </authorList>
    </citation>
    <scope>NUCLEOTIDE SEQUENCE [LARGE SCALE GENOMIC DNA]</scope>
    <source>
        <strain evidence="18 19">JCM 30743</strain>
    </source>
</reference>
<evidence type="ECO:0000256" key="10">
    <source>
        <dbReference type="ARBA" id="ARBA00022840"/>
    </source>
</evidence>
<dbReference type="PRINTS" id="PR00344">
    <property type="entry name" value="BCTRLSENSOR"/>
</dbReference>
<keyword evidence="5" id="KW-0597">Phosphoprotein</keyword>
<dbReference type="PROSITE" id="PS50109">
    <property type="entry name" value="HIS_KIN"/>
    <property type="match status" value="1"/>
</dbReference>
<organism evidence="18 19">
    <name type="scientific">Neobacillus notoginsengisoli</name>
    <dbReference type="NCBI Taxonomy" id="1578198"/>
    <lineage>
        <taxon>Bacteria</taxon>
        <taxon>Bacillati</taxon>
        <taxon>Bacillota</taxon>
        <taxon>Bacilli</taxon>
        <taxon>Bacillales</taxon>
        <taxon>Bacillaceae</taxon>
        <taxon>Neobacillus</taxon>
    </lineage>
</organism>
<keyword evidence="14" id="KW-0175">Coiled coil</keyword>
<dbReference type="AlphaFoldDB" id="A0A417YXY1"/>
<feature type="domain" description="HAMP" evidence="17">
    <location>
        <begin position="190"/>
        <end position="242"/>
    </location>
</feature>
<dbReference type="CDD" id="cd06225">
    <property type="entry name" value="HAMP"/>
    <property type="match status" value="1"/>
</dbReference>
<dbReference type="FunFam" id="1.10.287.130:FF:000001">
    <property type="entry name" value="Two-component sensor histidine kinase"/>
    <property type="match status" value="1"/>
</dbReference>
<comment type="caution">
    <text evidence="18">The sequence shown here is derived from an EMBL/GenBank/DDBJ whole genome shotgun (WGS) entry which is preliminary data.</text>
</comment>
<dbReference type="GO" id="GO:0000155">
    <property type="term" value="F:phosphorelay sensor kinase activity"/>
    <property type="evidence" value="ECO:0007669"/>
    <property type="project" value="InterPro"/>
</dbReference>
<keyword evidence="12" id="KW-0902">Two-component regulatory system</keyword>
<dbReference type="PROSITE" id="PS50885">
    <property type="entry name" value="HAMP"/>
    <property type="match status" value="1"/>
</dbReference>
<evidence type="ECO:0000256" key="2">
    <source>
        <dbReference type="ARBA" id="ARBA00004651"/>
    </source>
</evidence>
<evidence type="ECO:0000259" key="17">
    <source>
        <dbReference type="PROSITE" id="PS50885"/>
    </source>
</evidence>
<dbReference type="SUPFAM" id="SSF47384">
    <property type="entry name" value="Homodimeric domain of signal transducing histidine kinase"/>
    <property type="match status" value="1"/>
</dbReference>
<dbReference type="PANTHER" id="PTHR45528:SF1">
    <property type="entry name" value="SENSOR HISTIDINE KINASE CPXA"/>
    <property type="match status" value="1"/>
</dbReference>
<dbReference type="SUPFAM" id="SSF55874">
    <property type="entry name" value="ATPase domain of HSP90 chaperone/DNA topoisomerase II/histidine kinase"/>
    <property type="match status" value="1"/>
</dbReference>
<dbReference type="InterPro" id="IPR003660">
    <property type="entry name" value="HAMP_dom"/>
</dbReference>
<dbReference type="RefSeq" id="WP_118919261.1">
    <property type="nucleotide sequence ID" value="NZ_QWEG01000002.1"/>
</dbReference>
<evidence type="ECO:0000256" key="1">
    <source>
        <dbReference type="ARBA" id="ARBA00000085"/>
    </source>
</evidence>
<dbReference type="EC" id="2.7.13.3" evidence="3"/>
<evidence type="ECO:0000256" key="4">
    <source>
        <dbReference type="ARBA" id="ARBA00022475"/>
    </source>
</evidence>
<dbReference type="Proteomes" id="UP000284416">
    <property type="component" value="Unassembled WGS sequence"/>
</dbReference>
<gene>
    <name evidence="18" type="ORF">D1B31_02925</name>
</gene>
<keyword evidence="8" id="KW-0547">Nucleotide-binding</keyword>
<dbReference type="SUPFAM" id="SSF158472">
    <property type="entry name" value="HAMP domain-like"/>
    <property type="match status" value="1"/>
</dbReference>
<protein>
    <recommendedName>
        <fullName evidence="3">histidine kinase</fullName>
        <ecNumber evidence="3">2.7.13.3</ecNumber>
    </recommendedName>
</protein>
<feature type="transmembrane region" description="Helical" evidence="15">
    <location>
        <begin position="12"/>
        <end position="32"/>
    </location>
</feature>
<dbReference type="OrthoDB" id="3436at2"/>
<evidence type="ECO:0000313" key="19">
    <source>
        <dbReference type="Proteomes" id="UP000284416"/>
    </source>
</evidence>
<keyword evidence="19" id="KW-1185">Reference proteome</keyword>
<dbReference type="InterPro" id="IPR005467">
    <property type="entry name" value="His_kinase_dom"/>
</dbReference>
<dbReference type="PANTHER" id="PTHR45528">
    <property type="entry name" value="SENSOR HISTIDINE KINASE CPXA"/>
    <property type="match status" value="1"/>
</dbReference>
<comment type="subcellular location">
    <subcellularLocation>
        <location evidence="2">Cell membrane</location>
        <topology evidence="2">Multi-pass membrane protein</topology>
    </subcellularLocation>
</comment>
<evidence type="ECO:0000256" key="15">
    <source>
        <dbReference type="SAM" id="Phobius"/>
    </source>
</evidence>
<dbReference type="Gene3D" id="3.30.565.10">
    <property type="entry name" value="Histidine kinase-like ATPase, C-terminal domain"/>
    <property type="match status" value="1"/>
</dbReference>
<feature type="transmembrane region" description="Helical" evidence="15">
    <location>
        <begin position="169"/>
        <end position="188"/>
    </location>
</feature>
<dbReference type="InterPro" id="IPR003661">
    <property type="entry name" value="HisK_dim/P_dom"/>
</dbReference>
<evidence type="ECO:0000256" key="9">
    <source>
        <dbReference type="ARBA" id="ARBA00022777"/>
    </source>
</evidence>